<proteinExistence type="inferred from homology"/>
<evidence type="ECO:0000313" key="9">
    <source>
        <dbReference type="Proteomes" id="UP000308730"/>
    </source>
</evidence>
<dbReference type="AlphaFoldDB" id="A0A4V6S1X6"/>
<dbReference type="InterPro" id="IPR018607">
    <property type="entry name" value="Ctf8"/>
</dbReference>
<dbReference type="GO" id="GO:0007064">
    <property type="term" value="P:mitotic sister chromatid cohesion"/>
    <property type="evidence" value="ECO:0007669"/>
    <property type="project" value="InterPro"/>
</dbReference>
<evidence type="ECO:0000256" key="6">
    <source>
        <dbReference type="ARBA" id="ARBA00038447"/>
    </source>
</evidence>
<gene>
    <name evidence="8" type="ORF">EUX98_g1954</name>
</gene>
<dbReference type="PANTHER" id="PTHR28605">
    <property type="entry name" value="CTF8, CHROMOSOME TRANSMISSION FIDELITY FACTOR 8 HOMOLOG (S. CEREVISIAE)"/>
    <property type="match status" value="1"/>
</dbReference>
<evidence type="ECO:0000256" key="7">
    <source>
        <dbReference type="SAM" id="MobiDB-lite"/>
    </source>
</evidence>
<evidence type="ECO:0000256" key="4">
    <source>
        <dbReference type="ARBA" id="ARBA00023242"/>
    </source>
</evidence>
<comment type="similarity">
    <text evidence="6">Belongs to the CTF8 family.</text>
</comment>
<feature type="region of interest" description="Disordered" evidence="7">
    <location>
        <begin position="86"/>
        <end position="117"/>
    </location>
</feature>
<feature type="compositionally biased region" description="Acidic residues" evidence="7">
    <location>
        <begin position="95"/>
        <end position="112"/>
    </location>
</feature>
<dbReference type="GO" id="GO:0031390">
    <property type="term" value="C:Ctf18 RFC-like complex"/>
    <property type="evidence" value="ECO:0007669"/>
    <property type="project" value="InterPro"/>
</dbReference>
<dbReference type="EMBL" id="SGPM01000026">
    <property type="protein sequence ID" value="THH32253.1"/>
    <property type="molecule type" value="Genomic_DNA"/>
</dbReference>
<reference evidence="8 9" key="1">
    <citation type="submission" date="2019-02" db="EMBL/GenBank/DDBJ databases">
        <title>Genome sequencing of the rare red list fungi Antrodiella citrinella (Flaviporus citrinellus).</title>
        <authorList>
            <person name="Buettner E."/>
            <person name="Kellner H."/>
        </authorList>
    </citation>
    <scope>NUCLEOTIDE SEQUENCE [LARGE SCALE GENOMIC DNA]</scope>
    <source>
        <strain evidence="8 9">DSM 108506</strain>
    </source>
</reference>
<keyword evidence="2" id="KW-0235">DNA replication</keyword>
<accession>A0A4V6S1X6</accession>
<evidence type="ECO:0000313" key="8">
    <source>
        <dbReference type="EMBL" id="THH32253.1"/>
    </source>
</evidence>
<sequence>MLIPVNLTSSSSSSGGSLPPQLAPFGSDELILIEMQGTLETDSKRAGMMVGTLDIDDRTKKSTLRIGHHLLEGKLVNLPKPLAVLYRPPRPPTITEDDMDEEERSVEEEDVERDWAGAKKEQRGWDVVAVVKKKMVFSKRPMPMVASIPVAPGGSVVKK</sequence>
<feature type="region of interest" description="Disordered" evidence="7">
    <location>
        <begin position="1"/>
        <end position="21"/>
    </location>
</feature>
<protein>
    <recommendedName>
        <fullName evidence="10">Chromosome transmission fidelity protein 8</fullName>
    </recommendedName>
</protein>
<dbReference type="Proteomes" id="UP000308730">
    <property type="component" value="Unassembled WGS sequence"/>
</dbReference>
<dbReference type="PANTHER" id="PTHR28605:SF1">
    <property type="entry name" value="CHROMOSOME TRANSMISSION FIDELITY FACTOR 8"/>
    <property type="match status" value="1"/>
</dbReference>
<keyword evidence="4" id="KW-0539">Nucleus</keyword>
<dbReference type="OrthoDB" id="121932at2759"/>
<dbReference type="GO" id="GO:0003677">
    <property type="term" value="F:DNA binding"/>
    <property type="evidence" value="ECO:0007669"/>
    <property type="project" value="UniProtKB-KW"/>
</dbReference>
<dbReference type="GO" id="GO:0006260">
    <property type="term" value="P:DNA replication"/>
    <property type="evidence" value="ECO:0007669"/>
    <property type="project" value="UniProtKB-KW"/>
</dbReference>
<evidence type="ECO:0000256" key="2">
    <source>
        <dbReference type="ARBA" id="ARBA00022705"/>
    </source>
</evidence>
<evidence type="ECO:0008006" key="10">
    <source>
        <dbReference type="Google" id="ProtNLM"/>
    </source>
</evidence>
<evidence type="ECO:0000256" key="3">
    <source>
        <dbReference type="ARBA" id="ARBA00023125"/>
    </source>
</evidence>
<evidence type="ECO:0000256" key="5">
    <source>
        <dbReference type="ARBA" id="ARBA00023306"/>
    </source>
</evidence>
<keyword evidence="9" id="KW-1185">Reference proteome</keyword>
<comment type="caution">
    <text evidence="8">The sequence shown here is derived from an EMBL/GenBank/DDBJ whole genome shotgun (WGS) entry which is preliminary data.</text>
</comment>
<evidence type="ECO:0000256" key="1">
    <source>
        <dbReference type="ARBA" id="ARBA00004123"/>
    </source>
</evidence>
<dbReference type="Pfam" id="PF09696">
    <property type="entry name" value="Ctf8"/>
    <property type="match status" value="1"/>
</dbReference>
<comment type="subcellular location">
    <subcellularLocation>
        <location evidence="1">Nucleus</location>
    </subcellularLocation>
</comment>
<keyword evidence="3" id="KW-0238">DNA-binding</keyword>
<name>A0A4V6S1X6_9APHY</name>
<organism evidence="8 9">
    <name type="scientific">Antrodiella citrinella</name>
    <dbReference type="NCBI Taxonomy" id="2447956"/>
    <lineage>
        <taxon>Eukaryota</taxon>
        <taxon>Fungi</taxon>
        <taxon>Dikarya</taxon>
        <taxon>Basidiomycota</taxon>
        <taxon>Agaricomycotina</taxon>
        <taxon>Agaricomycetes</taxon>
        <taxon>Polyporales</taxon>
        <taxon>Steccherinaceae</taxon>
        <taxon>Antrodiella</taxon>
    </lineage>
</organism>
<keyword evidence="5" id="KW-0131">Cell cycle</keyword>